<evidence type="ECO:0000259" key="1">
    <source>
        <dbReference type="Pfam" id="PF17042"/>
    </source>
</evidence>
<feature type="non-terminal residue" evidence="2">
    <location>
        <position position="1"/>
    </location>
</feature>
<dbReference type="Gene3D" id="3.40.980.20">
    <property type="entry name" value="Four-carbon acid sugar kinase, nucleotide binding domain"/>
    <property type="match status" value="1"/>
</dbReference>
<gene>
    <name evidence="2" type="ORF">ENI96_07755</name>
</gene>
<keyword evidence="2" id="KW-0808">Transferase</keyword>
<accession>A0A831RNQ5</accession>
<evidence type="ECO:0000313" key="2">
    <source>
        <dbReference type="EMBL" id="HEB96311.1"/>
    </source>
</evidence>
<comment type="caution">
    <text evidence="2">The sequence shown here is derived from an EMBL/GenBank/DDBJ whole genome shotgun (WGS) entry which is preliminary data.</text>
</comment>
<feature type="domain" description="Four-carbon acid sugar kinase nucleotide binding" evidence="1">
    <location>
        <begin position="10"/>
        <end position="171"/>
    </location>
</feature>
<name>A0A831RNQ5_9GAMM</name>
<dbReference type="Proteomes" id="UP000886251">
    <property type="component" value="Unassembled WGS sequence"/>
</dbReference>
<dbReference type="GO" id="GO:0016301">
    <property type="term" value="F:kinase activity"/>
    <property type="evidence" value="ECO:0007669"/>
    <property type="project" value="UniProtKB-KW"/>
</dbReference>
<keyword evidence="2" id="KW-0418">Kinase</keyword>
<proteinExistence type="predicted"/>
<dbReference type="InterPro" id="IPR031475">
    <property type="entry name" value="NBD_C"/>
</dbReference>
<protein>
    <submittedName>
        <fullName evidence="2">Four-carbon acid sugar kinase family protein</fullName>
    </submittedName>
</protein>
<dbReference type="EMBL" id="DRKP01000086">
    <property type="protein sequence ID" value="HEB96311.1"/>
    <property type="molecule type" value="Genomic_DNA"/>
</dbReference>
<dbReference type="SUPFAM" id="SSF142764">
    <property type="entry name" value="YgbK-like"/>
    <property type="match status" value="1"/>
</dbReference>
<organism evidence="2">
    <name type="scientific">Sedimenticola thiotaurini</name>
    <dbReference type="NCBI Taxonomy" id="1543721"/>
    <lineage>
        <taxon>Bacteria</taxon>
        <taxon>Pseudomonadati</taxon>
        <taxon>Pseudomonadota</taxon>
        <taxon>Gammaproteobacteria</taxon>
        <taxon>Chromatiales</taxon>
        <taxon>Sedimenticolaceae</taxon>
        <taxon>Sedimenticola</taxon>
    </lineage>
</organism>
<dbReference type="Pfam" id="PF17042">
    <property type="entry name" value="NBD_C"/>
    <property type="match status" value="1"/>
</dbReference>
<dbReference type="AlphaFoldDB" id="A0A831RNQ5"/>
<dbReference type="InterPro" id="IPR042213">
    <property type="entry name" value="NBD_C_sf"/>
</dbReference>
<reference evidence="2" key="1">
    <citation type="journal article" date="2020" name="mSystems">
        <title>Genome- and Community-Level Interaction Insights into Carbon Utilization and Element Cycling Functions of Hydrothermarchaeota in Hydrothermal Sediment.</title>
        <authorList>
            <person name="Zhou Z."/>
            <person name="Liu Y."/>
            <person name="Xu W."/>
            <person name="Pan J."/>
            <person name="Luo Z.H."/>
            <person name="Li M."/>
        </authorList>
    </citation>
    <scope>NUCLEOTIDE SEQUENCE [LARGE SCALE GENOMIC DNA]</scope>
    <source>
        <strain evidence="2">HyVt-443</strain>
    </source>
</reference>
<sequence length="182" mass="19650">RYVAGGRPGAVIVGSHVRKTTAQLERLLQLPTVEAVEVDVERIDRDHAALLDETLSRVTTAHGQGRHPVVFTSRREKTFPDQAARLAFGERVSAFLMEVVRHLPTTLGFLVSKGGITSNDVLASGLSLTMSRVLGQILPGCSVVRCPPDHPRHPDMPVVIFPGNVGDDDGLARVVQRLGPVV</sequence>